<evidence type="ECO:0000313" key="3">
    <source>
        <dbReference type="Proteomes" id="UP001190700"/>
    </source>
</evidence>
<accession>A0AAE0C786</accession>
<comment type="caution">
    <text evidence="2">The sequence shown here is derived from an EMBL/GenBank/DDBJ whole genome shotgun (WGS) entry which is preliminary data.</text>
</comment>
<gene>
    <name evidence="2" type="ORF">CYMTET_41845</name>
</gene>
<evidence type="ECO:0000256" key="1">
    <source>
        <dbReference type="SAM" id="MobiDB-lite"/>
    </source>
</evidence>
<name>A0AAE0C786_9CHLO</name>
<proteinExistence type="predicted"/>
<organism evidence="2 3">
    <name type="scientific">Cymbomonas tetramitiformis</name>
    <dbReference type="NCBI Taxonomy" id="36881"/>
    <lineage>
        <taxon>Eukaryota</taxon>
        <taxon>Viridiplantae</taxon>
        <taxon>Chlorophyta</taxon>
        <taxon>Pyramimonadophyceae</taxon>
        <taxon>Pyramimonadales</taxon>
        <taxon>Pyramimonadaceae</taxon>
        <taxon>Cymbomonas</taxon>
    </lineage>
</organism>
<protein>
    <submittedName>
        <fullName evidence="2">Uncharacterized protein</fullName>
    </submittedName>
</protein>
<feature type="region of interest" description="Disordered" evidence="1">
    <location>
        <begin position="345"/>
        <end position="382"/>
    </location>
</feature>
<sequence length="766" mass="85524">MIRSYLGEHAPERLKGFSVSDSWTKALLYSINLTPRKGTSNRKEPSDWEEQIELMVLQIAYIAEKENIPPALITAFDHTGLQIMPVRNQTWAEVNADTVPLMHLDDYRQITGVVAEAMNDDMGGVVLGMQLVYQGTTDKCLPARDIRNNGDFPAVYSPGVMAYPMTYTYNHWADEETNMELFEALIIPYLQQTKVRLSLPPDQKAITLLDCWPVQKTASFRSRVKTRYPWLLLRYIPPKCTGKGQKFDVDGGGIVKPKIVARAQKYVESEFTRQMKEGIPADKVNVDVRLGTIKQRHLYWVKESMTEFAANMPARKKGWEKTRVPNAFTDAYKARARELHAQGKLFPPLPVPADDEEQPDPASDDISNEEQGVDSDDEEEGELELADMTLQPCEDDSEWKDGVKVKRKAACWRYVMCKFSEFQLEKIERVYCKISGPDFTVEHSGNTSNMRSHLTHVHKDVFCEMVSSAAGNGTGGGDGERARLVRGGKKHGHRLREESLLAEKILPSIAGDIWSEGGIAIFGIPVYWLTADGKCLERLLAAIPFSVVRHTADEIILATKRACSLMGIGSFIEGESPFDTVSDFVHATTSDSASNIVSGWKCFDGHECNCHIIALAVIKYLESPGVCNAIKKLRGMTTHFNHSVIGRHLLHDCQAKYELTSTSPPQDNATPGGWKGAFLMAEWKEAVQLYDVEHPKKAATAVNNPDGTKYGDHQMSGCDWDVVRESTYYVLCQHAAAIDLLQVTKTVTVSSILPVIGGRIYKVDPC</sequence>
<dbReference type="AlphaFoldDB" id="A0AAE0C786"/>
<dbReference type="SMART" id="SM00614">
    <property type="entry name" value="ZnF_BED"/>
    <property type="match status" value="1"/>
</dbReference>
<evidence type="ECO:0000313" key="2">
    <source>
        <dbReference type="EMBL" id="KAK3248700.1"/>
    </source>
</evidence>
<keyword evidence="3" id="KW-1185">Reference proteome</keyword>
<feature type="compositionally biased region" description="Acidic residues" evidence="1">
    <location>
        <begin position="353"/>
        <end position="382"/>
    </location>
</feature>
<reference evidence="2 3" key="1">
    <citation type="journal article" date="2015" name="Genome Biol. Evol.">
        <title>Comparative Genomics of a Bacterivorous Green Alga Reveals Evolutionary Causalities and Consequences of Phago-Mixotrophic Mode of Nutrition.</title>
        <authorList>
            <person name="Burns J.A."/>
            <person name="Paasch A."/>
            <person name="Narechania A."/>
            <person name="Kim E."/>
        </authorList>
    </citation>
    <scope>NUCLEOTIDE SEQUENCE [LARGE SCALE GENOMIC DNA]</scope>
    <source>
        <strain evidence="2 3">PLY_AMNH</strain>
    </source>
</reference>
<dbReference type="EMBL" id="LGRX02027864">
    <property type="protein sequence ID" value="KAK3248700.1"/>
    <property type="molecule type" value="Genomic_DNA"/>
</dbReference>
<dbReference type="Proteomes" id="UP001190700">
    <property type="component" value="Unassembled WGS sequence"/>
</dbReference>